<accession>A0ABD3GY08</accession>
<dbReference type="InterPro" id="IPR036691">
    <property type="entry name" value="Endo/exonu/phosph_ase_sf"/>
</dbReference>
<protein>
    <submittedName>
        <fullName evidence="2">Uncharacterized protein</fullName>
    </submittedName>
</protein>
<organism evidence="2 3">
    <name type="scientific">Riccia sorocarpa</name>
    <dbReference type="NCBI Taxonomy" id="122646"/>
    <lineage>
        <taxon>Eukaryota</taxon>
        <taxon>Viridiplantae</taxon>
        <taxon>Streptophyta</taxon>
        <taxon>Embryophyta</taxon>
        <taxon>Marchantiophyta</taxon>
        <taxon>Marchantiopsida</taxon>
        <taxon>Marchantiidae</taxon>
        <taxon>Marchantiales</taxon>
        <taxon>Ricciaceae</taxon>
        <taxon>Riccia</taxon>
    </lineage>
</organism>
<dbReference type="Proteomes" id="UP001633002">
    <property type="component" value="Unassembled WGS sequence"/>
</dbReference>
<reference evidence="2 3" key="1">
    <citation type="submission" date="2024-09" db="EMBL/GenBank/DDBJ databases">
        <title>Chromosome-scale assembly of Riccia sorocarpa.</title>
        <authorList>
            <person name="Paukszto L."/>
        </authorList>
    </citation>
    <scope>NUCLEOTIDE SEQUENCE [LARGE SCALE GENOMIC DNA]</scope>
    <source>
        <strain evidence="2">LP-2024</strain>
        <tissue evidence="2">Aerial parts of the thallus</tissue>
    </source>
</reference>
<gene>
    <name evidence="2" type="ORF">R1sor_001593</name>
</gene>
<comment type="caution">
    <text evidence="2">The sequence shown here is derived from an EMBL/GenBank/DDBJ whole genome shotgun (WGS) entry which is preliminary data.</text>
</comment>
<feature type="compositionally biased region" description="Low complexity" evidence="1">
    <location>
        <begin position="132"/>
        <end position="142"/>
    </location>
</feature>
<name>A0ABD3GY08_9MARC</name>
<dbReference type="EMBL" id="JBJQOH010000006">
    <property type="protein sequence ID" value="KAL3683571.1"/>
    <property type="molecule type" value="Genomic_DNA"/>
</dbReference>
<proteinExistence type="predicted"/>
<evidence type="ECO:0000313" key="2">
    <source>
        <dbReference type="EMBL" id="KAL3683571.1"/>
    </source>
</evidence>
<feature type="region of interest" description="Disordered" evidence="1">
    <location>
        <begin position="130"/>
        <end position="158"/>
    </location>
</feature>
<sequence>MGAHRGGKGKELVSSEDESSSIEPQGRGAKVTTGEHAPVKDNVRITRSQGAEVLEGRSLWRGESAKTTEIQTNNGEQRRSIGDQAGGNYSSISTIEREGWEKLTEELRLEDMFTKKPGETWFTWDNLHMKKTTGSCSTGSGSETEDSENSGQSEESSRLLKRLDRIYVNRDLKEKMEKCTILTSSKKSTSCTCPYELEGRSYRSDKRRKILYERNPVT</sequence>
<feature type="region of interest" description="Disordered" evidence="1">
    <location>
        <begin position="1"/>
        <end position="42"/>
    </location>
</feature>
<keyword evidence="3" id="KW-1185">Reference proteome</keyword>
<dbReference type="AlphaFoldDB" id="A0ABD3GY08"/>
<dbReference type="Gene3D" id="3.60.10.10">
    <property type="entry name" value="Endonuclease/exonuclease/phosphatase"/>
    <property type="match status" value="1"/>
</dbReference>
<feature type="region of interest" description="Disordered" evidence="1">
    <location>
        <begin position="56"/>
        <end position="93"/>
    </location>
</feature>
<feature type="compositionally biased region" description="Basic and acidic residues" evidence="1">
    <location>
        <begin position="56"/>
        <end position="66"/>
    </location>
</feature>
<evidence type="ECO:0000313" key="3">
    <source>
        <dbReference type="Proteomes" id="UP001633002"/>
    </source>
</evidence>
<evidence type="ECO:0000256" key="1">
    <source>
        <dbReference type="SAM" id="MobiDB-lite"/>
    </source>
</evidence>